<dbReference type="AlphaFoldDB" id="A0A8H3L223"/>
<protein>
    <recommendedName>
        <fullName evidence="3">F-box domain-containing protein</fullName>
    </recommendedName>
</protein>
<accession>A0A8H3L223</accession>
<evidence type="ECO:0000313" key="1">
    <source>
        <dbReference type="EMBL" id="GES79179.1"/>
    </source>
</evidence>
<gene>
    <name evidence="1" type="ORF">RCL2_000649400</name>
</gene>
<dbReference type="Proteomes" id="UP000615446">
    <property type="component" value="Unassembled WGS sequence"/>
</dbReference>
<reference evidence="1" key="1">
    <citation type="submission" date="2019-10" db="EMBL/GenBank/DDBJ databases">
        <title>Conservation and host-specific expression of non-tandemly repeated heterogenous ribosome RNA gene in arbuscular mycorrhizal fungi.</title>
        <authorList>
            <person name="Maeda T."/>
            <person name="Kobayashi Y."/>
            <person name="Nakagawa T."/>
            <person name="Ezawa T."/>
            <person name="Yamaguchi K."/>
            <person name="Bino T."/>
            <person name="Nishimoto Y."/>
            <person name="Shigenobu S."/>
            <person name="Kawaguchi M."/>
        </authorList>
    </citation>
    <scope>NUCLEOTIDE SEQUENCE</scope>
    <source>
        <strain evidence="1">HR1</strain>
    </source>
</reference>
<organism evidence="1 2">
    <name type="scientific">Rhizophagus clarus</name>
    <dbReference type="NCBI Taxonomy" id="94130"/>
    <lineage>
        <taxon>Eukaryota</taxon>
        <taxon>Fungi</taxon>
        <taxon>Fungi incertae sedis</taxon>
        <taxon>Mucoromycota</taxon>
        <taxon>Glomeromycotina</taxon>
        <taxon>Glomeromycetes</taxon>
        <taxon>Glomerales</taxon>
        <taxon>Glomeraceae</taxon>
        <taxon>Rhizophagus</taxon>
    </lineage>
</organism>
<sequence>MACSKIFSGDLPELLYGIMRHLNDISSLYSCILVNRTWCRIAIPLLWEDPFSLRDYSIIDYYLYNLSENDKIKLKERGINSDLFPSNTLFNYPSFIKCLNTWDLHHSIDYWVADKQNNSILDLNLLYSTRLVYKLLFKLFIENEATLHTFKIEIIMERNHEFFNDVIELILQNPNFIHNVKNFMFSISYKNVNDLTEINSLLSLLTSNINSFSTIYFQFGKLDTIIKHISFMINSQKNLKKILFRSSNYPLYDSLLSLKNSNCSNTLKMITFYQINFSNISIFKEVFDHLNVMESIHMIYCRFFNSDFIQQINILNKPFKLRSLYILDNTYQIDSIQLLLQKSGVYLENFGFEFECHEIKQVLKSITEYCTKVRFLAFPGFIDQKIYSAFDIIKNIGQTLNYLDITFHGMYIDYYSDELIEISLIILKNLGQFLPFRLEYLHLFLYGTIAASDFELFLKNSQNTFIKKLLINNLIEAENEDILPNLLDKYIVKKRRVRYLGFLNNLFHLQEEYKYYNVIVKDYGDLVYGEFYDCINERY</sequence>
<proteinExistence type="predicted"/>
<dbReference type="EMBL" id="BLAL01000043">
    <property type="protein sequence ID" value="GES79179.1"/>
    <property type="molecule type" value="Genomic_DNA"/>
</dbReference>
<comment type="caution">
    <text evidence="1">The sequence shown here is derived from an EMBL/GenBank/DDBJ whole genome shotgun (WGS) entry which is preliminary data.</text>
</comment>
<dbReference type="OrthoDB" id="2354532at2759"/>
<evidence type="ECO:0008006" key="3">
    <source>
        <dbReference type="Google" id="ProtNLM"/>
    </source>
</evidence>
<evidence type="ECO:0000313" key="2">
    <source>
        <dbReference type="Proteomes" id="UP000615446"/>
    </source>
</evidence>
<name>A0A8H3L223_9GLOM</name>